<reference evidence="2" key="3">
    <citation type="journal article" date="2017" name="Nature">
        <title>Genome sequence of the progenitor of the wheat D genome Aegilops tauschii.</title>
        <authorList>
            <person name="Luo M.C."/>
            <person name="Gu Y.Q."/>
            <person name="Puiu D."/>
            <person name="Wang H."/>
            <person name="Twardziok S.O."/>
            <person name="Deal K.R."/>
            <person name="Huo N."/>
            <person name="Zhu T."/>
            <person name="Wang L."/>
            <person name="Wang Y."/>
            <person name="McGuire P.E."/>
            <person name="Liu S."/>
            <person name="Long H."/>
            <person name="Ramasamy R.K."/>
            <person name="Rodriguez J.C."/>
            <person name="Van S.L."/>
            <person name="Yuan L."/>
            <person name="Wang Z."/>
            <person name="Xia Z."/>
            <person name="Xiao L."/>
            <person name="Anderson O.D."/>
            <person name="Ouyang S."/>
            <person name="Liang Y."/>
            <person name="Zimin A.V."/>
            <person name="Pertea G."/>
            <person name="Qi P."/>
            <person name="Bennetzen J.L."/>
            <person name="Dai X."/>
            <person name="Dawson M.W."/>
            <person name="Muller H.G."/>
            <person name="Kugler K."/>
            <person name="Rivarola-Duarte L."/>
            <person name="Spannagl M."/>
            <person name="Mayer K.F.X."/>
            <person name="Lu F.H."/>
            <person name="Bevan M.W."/>
            <person name="Leroy P."/>
            <person name="Li P."/>
            <person name="You F.M."/>
            <person name="Sun Q."/>
            <person name="Liu Z."/>
            <person name="Lyons E."/>
            <person name="Wicker T."/>
            <person name="Salzberg S.L."/>
            <person name="Devos K.M."/>
            <person name="Dvorak J."/>
        </authorList>
    </citation>
    <scope>NUCLEOTIDE SEQUENCE [LARGE SCALE GENOMIC DNA]</scope>
    <source>
        <strain evidence="2">cv. AL8/78</strain>
    </source>
</reference>
<evidence type="ECO:0000313" key="2">
    <source>
        <dbReference type="EnsemblPlants" id="AET6Gv21006200.38"/>
    </source>
</evidence>
<reference evidence="3" key="1">
    <citation type="journal article" date="2014" name="Science">
        <title>Ancient hybridizations among the ancestral genomes of bread wheat.</title>
        <authorList>
            <consortium name="International Wheat Genome Sequencing Consortium,"/>
            <person name="Marcussen T."/>
            <person name="Sandve S.R."/>
            <person name="Heier L."/>
            <person name="Spannagl M."/>
            <person name="Pfeifer M."/>
            <person name="Jakobsen K.S."/>
            <person name="Wulff B.B."/>
            <person name="Steuernagel B."/>
            <person name="Mayer K.F."/>
            <person name="Olsen O.A."/>
        </authorList>
    </citation>
    <scope>NUCLEOTIDE SEQUENCE [LARGE SCALE GENOMIC DNA]</scope>
    <source>
        <strain evidence="3">cv. AL8/78</strain>
    </source>
</reference>
<organism evidence="2 3">
    <name type="scientific">Aegilops tauschii subsp. strangulata</name>
    <name type="common">Goatgrass</name>
    <dbReference type="NCBI Taxonomy" id="200361"/>
    <lineage>
        <taxon>Eukaryota</taxon>
        <taxon>Viridiplantae</taxon>
        <taxon>Streptophyta</taxon>
        <taxon>Embryophyta</taxon>
        <taxon>Tracheophyta</taxon>
        <taxon>Spermatophyta</taxon>
        <taxon>Magnoliopsida</taxon>
        <taxon>Liliopsida</taxon>
        <taxon>Poales</taxon>
        <taxon>Poaceae</taxon>
        <taxon>BOP clade</taxon>
        <taxon>Pooideae</taxon>
        <taxon>Triticodae</taxon>
        <taxon>Triticeae</taxon>
        <taxon>Triticinae</taxon>
        <taxon>Aegilops</taxon>
    </lineage>
</organism>
<dbReference type="Proteomes" id="UP000015105">
    <property type="component" value="Chromosome 6D"/>
</dbReference>
<name>A0A453Q7F8_AEGTS</name>
<evidence type="ECO:0000256" key="1">
    <source>
        <dbReference type="SAM" id="MobiDB-lite"/>
    </source>
</evidence>
<sequence>FLQRKPVVTISHSTGSSNVSELADLQYTESVDGDTETLSAPLPSSAATDI</sequence>
<evidence type="ECO:0000313" key="3">
    <source>
        <dbReference type="Proteomes" id="UP000015105"/>
    </source>
</evidence>
<keyword evidence="3" id="KW-1185">Reference proteome</keyword>
<accession>A0A453Q7F8</accession>
<dbReference type="Gramene" id="AET6Gv21006200.38">
    <property type="protein sequence ID" value="AET6Gv21006200.38"/>
    <property type="gene ID" value="AET6Gv21006200"/>
</dbReference>
<dbReference type="AlphaFoldDB" id="A0A453Q7F8"/>
<reference evidence="2" key="4">
    <citation type="submission" date="2019-03" db="UniProtKB">
        <authorList>
            <consortium name="EnsemblPlants"/>
        </authorList>
    </citation>
    <scope>IDENTIFICATION</scope>
</reference>
<reference evidence="2" key="5">
    <citation type="journal article" date="2021" name="G3 (Bethesda)">
        <title>Aegilops tauschii genome assembly Aet v5.0 features greater sequence contiguity and improved annotation.</title>
        <authorList>
            <person name="Wang L."/>
            <person name="Zhu T."/>
            <person name="Rodriguez J.C."/>
            <person name="Deal K.R."/>
            <person name="Dubcovsky J."/>
            <person name="McGuire P.E."/>
            <person name="Lux T."/>
            <person name="Spannagl M."/>
            <person name="Mayer K.F.X."/>
            <person name="Baldrich P."/>
            <person name="Meyers B.C."/>
            <person name="Huo N."/>
            <person name="Gu Y.Q."/>
            <person name="Zhou H."/>
            <person name="Devos K.M."/>
            <person name="Bennetzen J.L."/>
            <person name="Unver T."/>
            <person name="Budak H."/>
            <person name="Gulick P.J."/>
            <person name="Galiba G."/>
            <person name="Kalapos B."/>
            <person name="Nelson D.R."/>
            <person name="Li P."/>
            <person name="You F.M."/>
            <person name="Luo M.C."/>
            <person name="Dvorak J."/>
        </authorList>
    </citation>
    <scope>NUCLEOTIDE SEQUENCE [LARGE SCALE GENOMIC DNA]</scope>
    <source>
        <strain evidence="2">cv. AL8/78</strain>
    </source>
</reference>
<dbReference type="EnsemblPlants" id="AET6Gv21006200.38">
    <property type="protein sequence ID" value="AET6Gv21006200.38"/>
    <property type="gene ID" value="AET6Gv21006200"/>
</dbReference>
<proteinExistence type="predicted"/>
<protein>
    <submittedName>
        <fullName evidence="2">Uncharacterized protein</fullName>
    </submittedName>
</protein>
<reference evidence="3" key="2">
    <citation type="journal article" date="2017" name="Nat. Plants">
        <title>The Aegilops tauschii genome reveals multiple impacts of transposons.</title>
        <authorList>
            <person name="Zhao G."/>
            <person name="Zou C."/>
            <person name="Li K."/>
            <person name="Wang K."/>
            <person name="Li T."/>
            <person name="Gao L."/>
            <person name="Zhang X."/>
            <person name="Wang H."/>
            <person name="Yang Z."/>
            <person name="Liu X."/>
            <person name="Jiang W."/>
            <person name="Mao L."/>
            <person name="Kong X."/>
            <person name="Jiao Y."/>
            <person name="Jia J."/>
        </authorList>
    </citation>
    <scope>NUCLEOTIDE SEQUENCE [LARGE SCALE GENOMIC DNA]</scope>
    <source>
        <strain evidence="3">cv. AL8/78</strain>
    </source>
</reference>
<feature type="region of interest" description="Disordered" evidence="1">
    <location>
        <begin position="30"/>
        <end position="50"/>
    </location>
</feature>